<keyword evidence="7" id="KW-1185">Reference proteome</keyword>
<evidence type="ECO:0000259" key="5">
    <source>
        <dbReference type="PROSITE" id="PS50931"/>
    </source>
</evidence>
<dbReference type="PROSITE" id="PS50931">
    <property type="entry name" value="HTH_LYSR"/>
    <property type="match status" value="1"/>
</dbReference>
<dbReference type="SUPFAM" id="SSF53850">
    <property type="entry name" value="Periplasmic binding protein-like II"/>
    <property type="match status" value="1"/>
</dbReference>
<proteinExistence type="inferred from homology"/>
<keyword evidence="4" id="KW-0804">Transcription</keyword>
<evidence type="ECO:0000256" key="2">
    <source>
        <dbReference type="ARBA" id="ARBA00023015"/>
    </source>
</evidence>
<dbReference type="PANTHER" id="PTHR30537:SF74">
    <property type="entry name" value="HTH-TYPE TRANSCRIPTIONAL REGULATOR TRPI"/>
    <property type="match status" value="1"/>
</dbReference>
<evidence type="ECO:0000313" key="6">
    <source>
        <dbReference type="EMBL" id="MBB3063748.1"/>
    </source>
</evidence>
<dbReference type="FunFam" id="1.10.10.10:FF:000001">
    <property type="entry name" value="LysR family transcriptional regulator"/>
    <property type="match status" value="1"/>
</dbReference>
<dbReference type="InterPro" id="IPR036388">
    <property type="entry name" value="WH-like_DNA-bd_sf"/>
</dbReference>
<keyword evidence="2" id="KW-0805">Transcription regulation</keyword>
<dbReference type="Gene3D" id="1.10.10.10">
    <property type="entry name" value="Winged helix-like DNA-binding domain superfamily/Winged helix DNA-binding domain"/>
    <property type="match status" value="1"/>
</dbReference>
<dbReference type="GO" id="GO:0003700">
    <property type="term" value="F:DNA-binding transcription factor activity"/>
    <property type="evidence" value="ECO:0007669"/>
    <property type="project" value="InterPro"/>
</dbReference>
<reference evidence="6 7" key="1">
    <citation type="submission" date="2020-08" db="EMBL/GenBank/DDBJ databases">
        <title>Genomic Encyclopedia of Type Strains, Phase III (KMG-III): the genomes of soil and plant-associated and newly described type strains.</title>
        <authorList>
            <person name="Whitman W."/>
        </authorList>
    </citation>
    <scope>NUCLEOTIDE SEQUENCE [LARGE SCALE GENOMIC DNA]</scope>
    <source>
        <strain evidence="6 7">CECT 8803</strain>
    </source>
</reference>
<accession>A0A839SNJ8</accession>
<feature type="domain" description="HTH lysR-type" evidence="5">
    <location>
        <begin position="6"/>
        <end position="63"/>
    </location>
</feature>
<dbReference type="Proteomes" id="UP000581135">
    <property type="component" value="Unassembled WGS sequence"/>
</dbReference>
<dbReference type="GO" id="GO:0043565">
    <property type="term" value="F:sequence-specific DNA binding"/>
    <property type="evidence" value="ECO:0007669"/>
    <property type="project" value="TreeGrafter"/>
</dbReference>
<dbReference type="Gene3D" id="3.40.190.10">
    <property type="entry name" value="Periplasmic binding protein-like II"/>
    <property type="match status" value="2"/>
</dbReference>
<dbReference type="InterPro" id="IPR005119">
    <property type="entry name" value="LysR_subst-bd"/>
</dbReference>
<evidence type="ECO:0000256" key="1">
    <source>
        <dbReference type="ARBA" id="ARBA00009437"/>
    </source>
</evidence>
<keyword evidence="3" id="KW-0238">DNA-binding</keyword>
<dbReference type="PANTHER" id="PTHR30537">
    <property type="entry name" value="HTH-TYPE TRANSCRIPTIONAL REGULATOR"/>
    <property type="match status" value="1"/>
</dbReference>
<gene>
    <name evidence="6" type="ORF">FHR98_000013</name>
</gene>
<dbReference type="Pfam" id="PF00126">
    <property type="entry name" value="HTH_1"/>
    <property type="match status" value="1"/>
</dbReference>
<dbReference type="Pfam" id="PF03466">
    <property type="entry name" value="LysR_substrate"/>
    <property type="match status" value="1"/>
</dbReference>
<comment type="caution">
    <text evidence="6">The sequence shown here is derived from an EMBL/GenBank/DDBJ whole genome shotgun (WGS) entry which is preliminary data.</text>
</comment>
<dbReference type="AlphaFoldDB" id="A0A839SNJ8"/>
<dbReference type="PRINTS" id="PR00039">
    <property type="entry name" value="HTHLYSR"/>
</dbReference>
<evidence type="ECO:0000256" key="3">
    <source>
        <dbReference type="ARBA" id="ARBA00023125"/>
    </source>
</evidence>
<protein>
    <submittedName>
        <fullName evidence="6">LysR family glycine cleavage system transcriptional activator</fullName>
    </submittedName>
</protein>
<dbReference type="GO" id="GO:0006351">
    <property type="term" value="P:DNA-templated transcription"/>
    <property type="evidence" value="ECO:0007669"/>
    <property type="project" value="TreeGrafter"/>
</dbReference>
<name>A0A839SNJ8_9PROT</name>
<dbReference type="CDD" id="cd08432">
    <property type="entry name" value="PBP2_GcdR_TrpI_HvrB_AmpR_like"/>
    <property type="match status" value="1"/>
</dbReference>
<dbReference type="InterPro" id="IPR036390">
    <property type="entry name" value="WH_DNA-bd_sf"/>
</dbReference>
<comment type="similarity">
    <text evidence="1">Belongs to the LysR transcriptional regulatory family.</text>
</comment>
<dbReference type="RefSeq" id="WP_183414570.1">
    <property type="nucleotide sequence ID" value="NZ_JACHXA010000001.1"/>
</dbReference>
<organism evidence="6 7">
    <name type="scientific">Limibacillus halophilus</name>
    <dbReference type="NCBI Taxonomy" id="1579333"/>
    <lineage>
        <taxon>Bacteria</taxon>
        <taxon>Pseudomonadati</taxon>
        <taxon>Pseudomonadota</taxon>
        <taxon>Alphaproteobacteria</taxon>
        <taxon>Rhodospirillales</taxon>
        <taxon>Rhodovibrionaceae</taxon>
        <taxon>Limibacillus</taxon>
    </lineage>
</organism>
<evidence type="ECO:0000256" key="4">
    <source>
        <dbReference type="ARBA" id="ARBA00023163"/>
    </source>
</evidence>
<sequence length="300" mass="33142">MVRAIPPLGTIRYFELAAEHESFVQAANDLRVSKGAVSQQIKQLEQFLGVSLFRRSGRRVVLTAAGRRYHSAVRNALNILEKETERVAGSRVRGQLKITVLPAFASIWLVPRMPGFQQSMPHIDIVVSADAEMVDFSRSDAQLGIRYGTTDTEGLTATYLGHDTLAPVCTPNYAEKMAIHRAEDLSRCLLLHDTYWSDDWTRWLTTAGVAGSLGGDGQFFTHYSMAIDTARAGGGIAMGHKLLLRDLFARNELVCPLEQTIAAQQGYFVVVPDKSAHLDYVKRFRSWLTASFGNVCAPGP</sequence>
<dbReference type="SUPFAM" id="SSF46785">
    <property type="entry name" value="Winged helix' DNA-binding domain"/>
    <property type="match status" value="1"/>
</dbReference>
<dbReference type="EMBL" id="JACHXA010000001">
    <property type="protein sequence ID" value="MBB3063748.1"/>
    <property type="molecule type" value="Genomic_DNA"/>
</dbReference>
<dbReference type="InterPro" id="IPR058163">
    <property type="entry name" value="LysR-type_TF_proteobact-type"/>
</dbReference>
<evidence type="ECO:0000313" key="7">
    <source>
        <dbReference type="Proteomes" id="UP000581135"/>
    </source>
</evidence>
<dbReference type="InterPro" id="IPR000847">
    <property type="entry name" value="LysR_HTH_N"/>
</dbReference>